<proteinExistence type="predicted"/>
<evidence type="ECO:0000313" key="3">
    <source>
        <dbReference type="Proteomes" id="UP001497512"/>
    </source>
</evidence>
<keyword evidence="3" id="KW-1185">Reference proteome</keyword>
<reference evidence="2" key="1">
    <citation type="submission" date="2024-02" db="EMBL/GenBank/DDBJ databases">
        <authorList>
            <consortium name="ELIXIR-Norway"/>
            <consortium name="Elixir Norway"/>
        </authorList>
    </citation>
    <scope>NUCLEOTIDE SEQUENCE</scope>
</reference>
<accession>A0ABP0V1E5</accession>
<evidence type="ECO:0000313" key="2">
    <source>
        <dbReference type="EMBL" id="CAK9232197.1"/>
    </source>
</evidence>
<name>A0ABP0V1E5_9BRYO</name>
<dbReference type="Proteomes" id="UP001497512">
    <property type="component" value="Chromosome 7"/>
</dbReference>
<dbReference type="EMBL" id="OZ019899">
    <property type="protein sequence ID" value="CAK9232197.1"/>
    <property type="molecule type" value="Genomic_DNA"/>
</dbReference>
<gene>
    <name evidence="2" type="ORF">CSSPTR1EN2_LOCUS21137</name>
</gene>
<sequence length="606" mass="64188">MLASLSTAAGDVAADGDAPFRELRKGWMKRSGVGEELEHFAKHLKGPFSGVKAPSKASGDDSKAHPVVASSAGGISGDEKTEDCLNFLAPNETSNTDKTQSTFGLPKNTSVFSGKERDREAAAADAAALAVKLLGDKTGDEALAKSSETGALKRLQREAFADLLKVRERLDKLEHHTGLRRSKAASGEDSTGPAKTHLKGEVNAGTAFILMEDNSSRCSRAAIVQAGLHTGLDIRFTFETPFREKDLLLTQCTAGNSGSDRSILGGPISITKIIYSAHVTDDLTVMVAPLGAHGSDMTEIVNPLQGQALTEFARAGPALYNHCYGSALGATLKGNSSALSVSQYLSDWGSGSSLSPDSSSNGLLCLSTLAQILFQPWENSVFSLSAVNRFWPSPPLPSSSGLHWSEMGALVLAKSMRSRRTSTSSANLGSPRSLRNSLDNPLGLSANASWGTPFADADRGSLAFPENQGTAMQSVAIAGEIDVGANLSLGGWVQVERGDWLQEVDKKNKRWAVSLARSSGVDVDWGICCGSSKIDLLSVGRTEDNDFPGYSDGGDGIGEEWGSQLQIEAFMKLRCGHGFSLQPGLVYLLNKQSQTPAFMLRASWTL</sequence>
<protein>
    <submittedName>
        <fullName evidence="2">Uncharacterized protein</fullName>
    </submittedName>
</protein>
<dbReference type="PANTHER" id="PTHR35097:SF1">
    <property type="entry name" value="GDSL ESTERASE_LIPASE"/>
    <property type="match status" value="1"/>
</dbReference>
<evidence type="ECO:0000256" key="1">
    <source>
        <dbReference type="SAM" id="MobiDB-lite"/>
    </source>
</evidence>
<dbReference type="PANTHER" id="PTHR35097">
    <property type="entry name" value="GDSL ESTERASE/LIPASE"/>
    <property type="match status" value="1"/>
</dbReference>
<feature type="region of interest" description="Disordered" evidence="1">
    <location>
        <begin position="48"/>
        <end position="75"/>
    </location>
</feature>
<organism evidence="2 3">
    <name type="scientific">Sphagnum troendelagicum</name>
    <dbReference type="NCBI Taxonomy" id="128251"/>
    <lineage>
        <taxon>Eukaryota</taxon>
        <taxon>Viridiplantae</taxon>
        <taxon>Streptophyta</taxon>
        <taxon>Embryophyta</taxon>
        <taxon>Bryophyta</taxon>
        <taxon>Sphagnophytina</taxon>
        <taxon>Sphagnopsida</taxon>
        <taxon>Sphagnales</taxon>
        <taxon>Sphagnaceae</taxon>
        <taxon>Sphagnum</taxon>
    </lineage>
</organism>
<feature type="region of interest" description="Disordered" evidence="1">
    <location>
        <begin position="175"/>
        <end position="198"/>
    </location>
</feature>